<dbReference type="PANTHER" id="PTHR33710">
    <property type="entry name" value="BNAC02G09200D PROTEIN"/>
    <property type="match status" value="1"/>
</dbReference>
<sequence length="434" mass="49035">MAMECGLEDVWRNLKLIEDEDVVISLCLYGNLMTEKSFNARAVKTVLQNIWKPKKGVVIRDLGENLFAFLFFLAADKDTVLNDGPWAFDGWFPLLKEIDGSKILSKVQFTTGCFRVETYDLPGNKKTIAFAQCLRYKLGAFVGCDESTIYGVDKSLCCRVDVDVAKPLRWGVMVKGLNPQRGLKSIRGVMRASPLKSHNKFAAAKMKDEKKLYLTFRNSRQSSVVHTTCPSTMRVVRPPSGYSKRLGKVDVQLLSYSLHHIDTTIRLEGEEVVWRFTRVYGWPESHLKWKTKVLIADLKPQSEVPALIGGDLNGIFYHGEKLGGPLKPQVVIDNFRDSIVDYGLYDLGYLGYDFTACNFHENGIVVEECLDRSCADMEWSLIFPGAIISHIDCDLSNHLPILLKCRPNAAGQKLGQFHFKNMWLSEPFCLEVVS</sequence>
<reference evidence="2" key="1">
    <citation type="submission" date="2022-04" db="EMBL/GenBank/DDBJ databases">
        <title>Carnegiea gigantea Genome sequencing and assembly v2.</title>
        <authorList>
            <person name="Copetti D."/>
            <person name="Sanderson M.J."/>
            <person name="Burquez A."/>
            <person name="Wojciechowski M.F."/>
        </authorList>
    </citation>
    <scope>NUCLEOTIDE SEQUENCE</scope>
    <source>
        <strain evidence="2">SGP5-SGP5p</strain>
        <tissue evidence="2">Aerial part</tissue>
    </source>
</reference>
<evidence type="ECO:0000313" key="3">
    <source>
        <dbReference type="Proteomes" id="UP001153076"/>
    </source>
</evidence>
<keyword evidence="3" id="KW-1185">Reference proteome</keyword>
<organism evidence="2 3">
    <name type="scientific">Carnegiea gigantea</name>
    <dbReference type="NCBI Taxonomy" id="171969"/>
    <lineage>
        <taxon>Eukaryota</taxon>
        <taxon>Viridiplantae</taxon>
        <taxon>Streptophyta</taxon>
        <taxon>Embryophyta</taxon>
        <taxon>Tracheophyta</taxon>
        <taxon>Spermatophyta</taxon>
        <taxon>Magnoliopsida</taxon>
        <taxon>eudicotyledons</taxon>
        <taxon>Gunneridae</taxon>
        <taxon>Pentapetalae</taxon>
        <taxon>Caryophyllales</taxon>
        <taxon>Cactineae</taxon>
        <taxon>Cactaceae</taxon>
        <taxon>Cactoideae</taxon>
        <taxon>Echinocereeae</taxon>
        <taxon>Carnegiea</taxon>
    </lineage>
</organism>
<dbReference type="OrthoDB" id="1705899at2759"/>
<dbReference type="Proteomes" id="UP001153076">
    <property type="component" value="Unassembled WGS sequence"/>
</dbReference>
<dbReference type="PANTHER" id="PTHR33710:SF71">
    <property type="entry name" value="ENDONUCLEASE_EXONUCLEASE_PHOSPHATASE DOMAIN-CONTAINING PROTEIN"/>
    <property type="match status" value="1"/>
</dbReference>
<comment type="caution">
    <text evidence="2">The sequence shown here is derived from an EMBL/GenBank/DDBJ whole genome shotgun (WGS) entry which is preliminary data.</text>
</comment>
<evidence type="ECO:0000259" key="1">
    <source>
        <dbReference type="Pfam" id="PF14111"/>
    </source>
</evidence>
<dbReference type="SUPFAM" id="SSF56219">
    <property type="entry name" value="DNase I-like"/>
    <property type="match status" value="1"/>
</dbReference>
<dbReference type="InterPro" id="IPR036691">
    <property type="entry name" value="Endo/exonu/phosph_ase_sf"/>
</dbReference>
<accession>A0A9Q1KZG1</accession>
<dbReference type="InterPro" id="IPR025558">
    <property type="entry name" value="DUF4283"/>
</dbReference>
<gene>
    <name evidence="2" type="ORF">Cgig2_004938</name>
</gene>
<dbReference type="Pfam" id="PF14111">
    <property type="entry name" value="DUF4283"/>
    <property type="match status" value="1"/>
</dbReference>
<protein>
    <recommendedName>
        <fullName evidence="1">DUF4283 domain-containing protein</fullName>
    </recommendedName>
</protein>
<dbReference type="AlphaFoldDB" id="A0A9Q1KZG1"/>
<proteinExistence type="predicted"/>
<feature type="domain" description="DUF4283" evidence="1">
    <location>
        <begin position="26"/>
        <end position="92"/>
    </location>
</feature>
<dbReference type="EMBL" id="JAKOGI010000003">
    <property type="protein sequence ID" value="KAJ8452602.1"/>
    <property type="molecule type" value="Genomic_DNA"/>
</dbReference>
<evidence type="ECO:0000313" key="2">
    <source>
        <dbReference type="EMBL" id="KAJ8452602.1"/>
    </source>
</evidence>
<name>A0A9Q1KZG1_9CARY</name>